<dbReference type="Proteomes" id="UP000294952">
    <property type="component" value="Unassembled WGS sequence"/>
</dbReference>
<reference evidence="2 5" key="2">
    <citation type="submission" date="2015-04" db="EMBL/GenBank/DDBJ databases">
        <title>Genome sequence of Mycobacterium obuense UC1.</title>
        <authorList>
            <person name="Greninger A.L."/>
            <person name="Cunningham G."/>
            <person name="Chiu C.Y."/>
            <person name="Miller S."/>
        </authorList>
    </citation>
    <scope>NUCLEOTIDE SEQUENCE [LARGE SCALE GENOMIC DNA]</scope>
    <source>
        <strain evidence="2 5">UC1</strain>
    </source>
</reference>
<gene>
    <name evidence="4" type="ORF">EUA04_11095</name>
    <name evidence="3" type="ORF">MOBUDSM44075_04586</name>
    <name evidence="2" type="ORF">WN67_00210</name>
</gene>
<evidence type="ECO:0000313" key="2">
    <source>
        <dbReference type="EMBL" id="KKF03936.1"/>
    </source>
</evidence>
<evidence type="ECO:0000313" key="3">
    <source>
        <dbReference type="EMBL" id="KMO69162.1"/>
    </source>
</evidence>
<evidence type="ECO:0000313" key="6">
    <source>
        <dbReference type="Proteomes" id="UP000036313"/>
    </source>
</evidence>
<reference evidence="3 6" key="1">
    <citation type="journal article" date="2015" name="Genome Biol. Evol.">
        <title>Characterization of Three Mycobacterium spp. with Potential Use in Bioremediation by Genome Sequencing and Comparative Genomics.</title>
        <authorList>
            <person name="Das S."/>
            <person name="Pettersson B.M."/>
            <person name="Behra P.R."/>
            <person name="Ramesh M."/>
            <person name="Dasgupta S."/>
            <person name="Bhattacharya A."/>
            <person name="Kirsebom L.A."/>
        </authorList>
    </citation>
    <scope>NUCLEOTIDE SEQUENCE [LARGE SCALE GENOMIC DNA]</scope>
    <source>
        <strain evidence="3 6">DSM 44075</strain>
    </source>
</reference>
<feature type="transmembrane region" description="Helical" evidence="1">
    <location>
        <begin position="52"/>
        <end position="69"/>
    </location>
</feature>
<dbReference type="RefSeq" id="WP_046361053.1">
    <property type="nucleotide sequence ID" value="NZ_CALTXN010000001.1"/>
</dbReference>
<dbReference type="AlphaFoldDB" id="A0A0J6VHU4"/>
<keyword evidence="1" id="KW-0472">Membrane</keyword>
<evidence type="ECO:0000313" key="7">
    <source>
        <dbReference type="Proteomes" id="UP000294952"/>
    </source>
</evidence>
<comment type="caution">
    <text evidence="3">The sequence shown here is derived from an EMBL/GenBank/DDBJ whole genome shotgun (WGS) entry which is preliminary data.</text>
</comment>
<name>A0A0J6VHU4_9MYCO</name>
<keyword evidence="1" id="KW-1133">Transmembrane helix</keyword>
<dbReference type="OrthoDB" id="4639996at2"/>
<organism evidence="3 6">
    <name type="scientific">Mycolicibacterium obuense</name>
    <dbReference type="NCBI Taxonomy" id="1807"/>
    <lineage>
        <taxon>Bacteria</taxon>
        <taxon>Bacillati</taxon>
        <taxon>Actinomycetota</taxon>
        <taxon>Actinomycetes</taxon>
        <taxon>Mycobacteriales</taxon>
        <taxon>Mycobacteriaceae</taxon>
        <taxon>Mycolicibacterium</taxon>
    </lineage>
</organism>
<dbReference type="Proteomes" id="UP000034150">
    <property type="component" value="Unassembled WGS sequence"/>
</dbReference>
<evidence type="ECO:0000313" key="5">
    <source>
        <dbReference type="Proteomes" id="UP000034150"/>
    </source>
</evidence>
<feature type="transmembrane region" description="Helical" evidence="1">
    <location>
        <begin position="25"/>
        <end position="46"/>
    </location>
</feature>
<keyword evidence="5" id="KW-1185">Reference proteome</keyword>
<dbReference type="Proteomes" id="UP000036313">
    <property type="component" value="Unassembled WGS sequence"/>
</dbReference>
<evidence type="ECO:0000313" key="4">
    <source>
        <dbReference type="EMBL" id="TDL10433.1"/>
    </source>
</evidence>
<dbReference type="EMBL" id="LAUZ02000004">
    <property type="protein sequence ID" value="KKF03936.1"/>
    <property type="molecule type" value="Genomic_DNA"/>
</dbReference>
<dbReference type="EMBL" id="SDLP01000002">
    <property type="protein sequence ID" value="TDL10433.1"/>
    <property type="molecule type" value="Genomic_DNA"/>
</dbReference>
<sequence length="70" mass="6854">MAAIGESATVPQDVKPSHAAHPVNWLIGFVMAAVLIAGIAGVVLALSSGLPTVAIVVALMTGAVFAGSLC</sequence>
<reference evidence="4 7" key="3">
    <citation type="submission" date="2019-01" db="EMBL/GenBank/DDBJ databases">
        <title>High-quality-draft genome sequences of five non-tuberculosis mycobacteriaceae isolated from a nosocomial environment.</title>
        <authorList>
            <person name="Tiago I."/>
            <person name="Alarico S."/>
            <person name="Pereira S.G."/>
            <person name="Coelho C."/>
            <person name="Maranha A."/>
            <person name="Empadinhas N."/>
        </authorList>
    </citation>
    <scope>NUCLEOTIDE SEQUENCE [LARGE SCALE GENOMIC DNA]</scope>
    <source>
        <strain evidence="4 7">22DIII</strain>
    </source>
</reference>
<dbReference type="EMBL" id="JYNU01000057">
    <property type="protein sequence ID" value="KMO69162.1"/>
    <property type="molecule type" value="Genomic_DNA"/>
</dbReference>
<keyword evidence="1" id="KW-0812">Transmembrane</keyword>
<evidence type="ECO:0000256" key="1">
    <source>
        <dbReference type="SAM" id="Phobius"/>
    </source>
</evidence>
<proteinExistence type="predicted"/>
<accession>A0A0J6VHU4</accession>
<protein>
    <submittedName>
        <fullName evidence="3">Uncharacterized protein</fullName>
    </submittedName>
</protein>
<dbReference type="PATRIC" id="fig|1807.13.peg.592"/>